<dbReference type="InterPro" id="IPR000601">
    <property type="entry name" value="PKD_dom"/>
</dbReference>
<gene>
    <name evidence="7" type="ORF">THII_3283</name>
</gene>
<dbReference type="Pfam" id="PF00801">
    <property type="entry name" value="PKD"/>
    <property type="match status" value="1"/>
</dbReference>
<dbReference type="GO" id="GO:0005886">
    <property type="term" value="C:plasma membrane"/>
    <property type="evidence" value="ECO:0007669"/>
    <property type="project" value="TreeGrafter"/>
</dbReference>
<keyword evidence="8" id="KW-1185">Reference proteome</keyword>
<keyword evidence="2" id="KW-0812">Transmembrane</keyword>
<dbReference type="SMART" id="SM00089">
    <property type="entry name" value="PKD"/>
    <property type="match status" value="3"/>
</dbReference>
<dbReference type="PROSITE" id="PS50093">
    <property type="entry name" value="PKD"/>
    <property type="match status" value="3"/>
</dbReference>
<dbReference type="PANTHER" id="PTHR46730:SF4">
    <property type="entry name" value="POLYCYSTIC KIDNEY DISEASE PROTEIN 1-LIKE 1"/>
    <property type="match status" value="1"/>
</dbReference>
<dbReference type="Gene3D" id="2.60.40.10">
    <property type="entry name" value="Immunoglobulins"/>
    <property type="match status" value="3"/>
</dbReference>
<dbReference type="Gene3D" id="2.60.120.380">
    <property type="match status" value="2"/>
</dbReference>
<dbReference type="AlphaFoldDB" id="A0A090APU1"/>
<dbReference type="HOGENOM" id="CLU_294722_0_0_6"/>
<evidence type="ECO:0000256" key="5">
    <source>
        <dbReference type="ARBA" id="ARBA00023136"/>
    </source>
</evidence>
<dbReference type="Pfam" id="PF18911">
    <property type="entry name" value="PKD_4"/>
    <property type="match status" value="2"/>
</dbReference>
<evidence type="ECO:0000256" key="4">
    <source>
        <dbReference type="ARBA" id="ARBA00022989"/>
    </source>
</evidence>
<accession>A0A090APU1</accession>
<dbReference type="KEGG" id="tig:THII_3283"/>
<keyword evidence="5" id="KW-0472">Membrane</keyword>
<evidence type="ECO:0000256" key="3">
    <source>
        <dbReference type="ARBA" id="ARBA00022737"/>
    </source>
</evidence>
<reference evidence="7 8" key="1">
    <citation type="journal article" date="2014" name="ISME J.">
        <title>Ecophysiology of Thioploca ingrica as revealed by the complete genome sequence supplemented with proteomic evidence.</title>
        <authorList>
            <person name="Kojima H."/>
            <person name="Ogura Y."/>
            <person name="Yamamoto N."/>
            <person name="Togashi T."/>
            <person name="Mori H."/>
            <person name="Watanabe T."/>
            <person name="Nemoto F."/>
            <person name="Kurokawa K."/>
            <person name="Hayashi T."/>
            <person name="Fukui M."/>
        </authorList>
    </citation>
    <scope>NUCLEOTIDE SEQUENCE [LARGE SCALE GENOMIC DNA]</scope>
</reference>
<keyword evidence="4" id="KW-1133">Transmembrane helix</keyword>
<feature type="domain" description="PKD" evidence="6">
    <location>
        <begin position="410"/>
        <end position="458"/>
    </location>
</feature>
<dbReference type="CDD" id="cd00146">
    <property type="entry name" value="PKD"/>
    <property type="match status" value="3"/>
</dbReference>
<evidence type="ECO:0000313" key="8">
    <source>
        <dbReference type="Proteomes" id="UP000031623"/>
    </source>
</evidence>
<evidence type="ECO:0000256" key="2">
    <source>
        <dbReference type="ARBA" id="ARBA00022692"/>
    </source>
</evidence>
<protein>
    <submittedName>
        <fullName evidence="7">PDK repeat-containing protein</fullName>
    </submittedName>
</protein>
<dbReference type="EMBL" id="AP014633">
    <property type="protein sequence ID" value="BAP57580.1"/>
    <property type="molecule type" value="Genomic_DNA"/>
</dbReference>
<dbReference type="InterPro" id="IPR013783">
    <property type="entry name" value="Ig-like_fold"/>
</dbReference>
<proteinExistence type="predicted"/>
<dbReference type="OrthoDB" id="5619295at2"/>
<feature type="domain" description="PKD" evidence="6">
    <location>
        <begin position="614"/>
        <end position="651"/>
    </location>
</feature>
<comment type="subcellular location">
    <subcellularLocation>
        <location evidence="1">Membrane</location>
        <topology evidence="1">Multi-pass membrane protein</topology>
    </subcellularLocation>
</comment>
<dbReference type="InterPro" id="IPR022409">
    <property type="entry name" value="PKD/Chitinase_dom"/>
</dbReference>
<evidence type="ECO:0000259" key="6">
    <source>
        <dbReference type="PROSITE" id="PS50093"/>
    </source>
</evidence>
<feature type="domain" description="PKD" evidence="6">
    <location>
        <begin position="693"/>
        <end position="753"/>
    </location>
</feature>
<organism evidence="7 8">
    <name type="scientific">Thioploca ingrica</name>
    <dbReference type="NCBI Taxonomy" id="40754"/>
    <lineage>
        <taxon>Bacteria</taxon>
        <taxon>Pseudomonadati</taxon>
        <taxon>Pseudomonadota</taxon>
        <taxon>Gammaproteobacteria</taxon>
        <taxon>Thiotrichales</taxon>
        <taxon>Thiotrichaceae</taxon>
        <taxon>Thioploca</taxon>
    </lineage>
</organism>
<evidence type="ECO:0000313" key="7">
    <source>
        <dbReference type="EMBL" id="BAP57580.1"/>
    </source>
</evidence>
<evidence type="ECO:0000256" key="1">
    <source>
        <dbReference type="ARBA" id="ARBA00004141"/>
    </source>
</evidence>
<keyword evidence="3" id="KW-0677">Repeat</keyword>
<dbReference type="GO" id="GO:0005261">
    <property type="term" value="F:monoatomic cation channel activity"/>
    <property type="evidence" value="ECO:0007669"/>
    <property type="project" value="TreeGrafter"/>
</dbReference>
<dbReference type="Proteomes" id="UP000031623">
    <property type="component" value="Chromosome"/>
</dbReference>
<dbReference type="STRING" id="40754.THII_3283"/>
<dbReference type="InterPro" id="IPR035986">
    <property type="entry name" value="PKD_dom_sf"/>
</dbReference>
<name>A0A090APU1_9GAMM</name>
<dbReference type="SUPFAM" id="SSF49299">
    <property type="entry name" value="PKD domain"/>
    <property type="match status" value="3"/>
</dbReference>
<dbReference type="GO" id="GO:0006816">
    <property type="term" value="P:calcium ion transport"/>
    <property type="evidence" value="ECO:0007669"/>
    <property type="project" value="TreeGrafter"/>
</dbReference>
<dbReference type="PANTHER" id="PTHR46730">
    <property type="entry name" value="POLYCYSTIN-1"/>
    <property type="match status" value="1"/>
</dbReference>
<sequence length="1028" mass="114056">MNKPCWLKVIILLGWLLSPVSFALQLIDGENFLYDIGQNGVLLKGSLDAYAGMYQLRVNGTNYVGQVTGLSADGREVYYGTFTEPGSGLEIERRVYVSKTQNFARFTEILRNPSDSPLNTTVEIFGKLGSGNHTVAVADQGHFLMTDDVINDISGSKPVLLHYHSQVNNPVAATHTLIGNQLSWVYPVTVPAQAQVRLIYFVAQTQDVAAAQRVATFIYGNPTALYEDIDAAAREQLLNFKPPKPIPRDEGESIPMPFLNLDELRAGTLTETDPWSRQRSAIAADTYALNLEDGDTVTIRMAANFNAYLYLFQDKAGEELLAANDDSAVNTTNAEIVFTADHKATYYLEATAHNQREYGDYSLAILKGAINQPPQAYALEFEQSQLTAPATVTFTDFSHDPDGDIEERCWQFGDGSPLFCDTETSVTHTYDQAGRYSVGLTIRDNEGAYAYHNEPVAISWTPPGPGVVLPVGNTISGELASSDPHSRTRSSAFADQYRITSVTAGQELIITMSSDQFEGSLYLYDEFYQRLHRNDNRSGNQQVQLRYTPTDDGDLLLEATAFKDNTLGKYDLTLELASPTTLPQLLIESSPALDNPLQNLFIARLPESFQATLFRWQFGDDSPVVSTDQAIVSHTYSSEGNMTVTVTAVNANNQSVQGIKTFMINRQSVAPQAWFRVTPLFGEKPLRVFFNNESTFNQLLAKEPLRYLWDFGDGEVATDTNPAHTFQQGGTYHVILQAFSDQQQAAYSVPITVIDRHSIDIPITGIVRERPQVLLAGFDPMLVDVLDTEVKIFAIVRPGSTPLQTVRFIQNGSDFQLIMQQIATYANGDQHYETVFTFQPGSFPVLTLGNLLGDQVGQYRIQAIDQAGQFHTFPNLEFGNNPPLATVPQSLNIEPLHQVGVRRRQPQVLAAGFDPSLLYLNDTLPNLSTASDTQVAVKAIVREGLFPLQSVTFQTNQGDWQLPMHLQEILPNGDKLYVVNYTYPNDQFEKGTLSNLFGEQPNQFTVLVVDQALQTHRFPQVKIGNFSH</sequence>